<keyword evidence="3" id="KW-1185">Reference proteome</keyword>
<protein>
    <submittedName>
        <fullName evidence="2">Uncharacterized protein</fullName>
    </submittedName>
</protein>
<keyword evidence="1" id="KW-0472">Membrane</keyword>
<evidence type="ECO:0000313" key="2">
    <source>
        <dbReference type="EMBL" id="EKM58162.1"/>
    </source>
</evidence>
<proteinExistence type="predicted"/>
<keyword evidence="1" id="KW-0812">Transmembrane</keyword>
<organism evidence="2 3">
    <name type="scientific">Phanerochaete carnosa (strain HHB-10118-sp)</name>
    <name type="common">White-rot fungus</name>
    <name type="synonym">Peniophora carnosa</name>
    <dbReference type="NCBI Taxonomy" id="650164"/>
    <lineage>
        <taxon>Eukaryota</taxon>
        <taxon>Fungi</taxon>
        <taxon>Dikarya</taxon>
        <taxon>Basidiomycota</taxon>
        <taxon>Agaricomycotina</taxon>
        <taxon>Agaricomycetes</taxon>
        <taxon>Polyporales</taxon>
        <taxon>Phanerochaetaceae</taxon>
        <taxon>Phanerochaete</taxon>
    </lineage>
</organism>
<dbReference type="GeneID" id="18919471"/>
<keyword evidence="1" id="KW-1133">Transmembrane helix</keyword>
<dbReference type="Proteomes" id="UP000008370">
    <property type="component" value="Unassembled WGS sequence"/>
</dbReference>
<dbReference type="RefSeq" id="XP_007392724.1">
    <property type="nucleotide sequence ID" value="XM_007392662.1"/>
</dbReference>
<sequence>MIRARHNRPVNRPYTLWAAAFVGTVLAVLITVGHVLATLKNFAQLPGLLRGPVSTSHGRPTCPFPKFINADFHFAYEAWLDEDRLMNVHVYELDEPTFGDIRLTDSIHNETEWKAPSTHPVAMTHRSHCFDFIHAGYVTHVGDRSEHVEECSQYLVYLASFIDATLENEELVVGGSGGRTADVWDTAHKDREGVSWTNRYATNDHEPAVLQTTVHA</sequence>
<evidence type="ECO:0000256" key="1">
    <source>
        <dbReference type="SAM" id="Phobius"/>
    </source>
</evidence>
<dbReference type="HOGENOM" id="CLU_1278018_0_0_1"/>
<dbReference type="AlphaFoldDB" id="K5X5M7"/>
<reference evidence="2 3" key="1">
    <citation type="journal article" date="2012" name="BMC Genomics">
        <title>Comparative genomics of the white-rot fungi, Phanerochaete carnosa and P. chrysosporium, to elucidate the genetic basis of the distinct wood types they colonize.</title>
        <authorList>
            <person name="Suzuki H."/>
            <person name="MacDonald J."/>
            <person name="Syed K."/>
            <person name="Salamov A."/>
            <person name="Hori C."/>
            <person name="Aerts A."/>
            <person name="Henrissat B."/>
            <person name="Wiebenga A."/>
            <person name="vanKuyk P.A."/>
            <person name="Barry K."/>
            <person name="Lindquist E."/>
            <person name="LaButti K."/>
            <person name="Lapidus A."/>
            <person name="Lucas S."/>
            <person name="Coutinho P."/>
            <person name="Gong Y."/>
            <person name="Samejima M."/>
            <person name="Mahadevan R."/>
            <person name="Abou-Zaid M."/>
            <person name="de Vries R.P."/>
            <person name="Igarashi K."/>
            <person name="Yadav J.S."/>
            <person name="Grigoriev I.V."/>
            <person name="Master E.R."/>
        </authorList>
    </citation>
    <scope>NUCLEOTIDE SEQUENCE [LARGE SCALE GENOMIC DNA]</scope>
    <source>
        <strain evidence="2 3">HHB-10118-sp</strain>
    </source>
</reference>
<evidence type="ECO:0000313" key="3">
    <source>
        <dbReference type="Proteomes" id="UP000008370"/>
    </source>
</evidence>
<feature type="transmembrane region" description="Helical" evidence="1">
    <location>
        <begin position="16"/>
        <end position="39"/>
    </location>
</feature>
<gene>
    <name evidence="2" type="ORF">PHACADRAFT_26688</name>
</gene>
<dbReference type="InParanoid" id="K5X5M7"/>
<name>K5X5M7_PHACS</name>
<dbReference type="KEGG" id="pco:PHACADRAFT_26688"/>
<dbReference type="EMBL" id="JH930470">
    <property type="protein sequence ID" value="EKM58162.1"/>
    <property type="molecule type" value="Genomic_DNA"/>
</dbReference>
<accession>K5X5M7</accession>